<protein>
    <submittedName>
        <fullName evidence="1">Uncharacterized protein</fullName>
    </submittedName>
</protein>
<dbReference type="RefSeq" id="WP_379980387.1">
    <property type="nucleotide sequence ID" value="NZ_JBHUMO010000033.1"/>
</dbReference>
<proteinExistence type="predicted"/>
<gene>
    <name evidence="1" type="ORF">ACFSR0_04615</name>
</gene>
<comment type="caution">
    <text evidence="1">The sequence shown here is derived from an EMBL/GenBank/DDBJ whole genome shotgun (WGS) entry which is preliminary data.</text>
</comment>
<accession>A0ABW5THR3</accession>
<dbReference type="Proteomes" id="UP001597427">
    <property type="component" value="Unassembled WGS sequence"/>
</dbReference>
<name>A0ABW5THR3_9ENTE</name>
<dbReference type="EMBL" id="JBHUMO010000033">
    <property type="protein sequence ID" value="MFD2728712.1"/>
    <property type="molecule type" value="Genomic_DNA"/>
</dbReference>
<keyword evidence="2" id="KW-1185">Reference proteome</keyword>
<evidence type="ECO:0000313" key="2">
    <source>
        <dbReference type="Proteomes" id="UP001597427"/>
    </source>
</evidence>
<sequence length="94" mass="10781">MEILQTMTFGQLKEMVAKLEQSGLTNETKVFIDTGWDSLQEVDPLAIKVVQAAPFQIEDVLTKEQYGGYVREEKRHTQQTVGENETVIVIEQFY</sequence>
<evidence type="ECO:0000313" key="1">
    <source>
        <dbReference type="EMBL" id="MFD2728712.1"/>
    </source>
</evidence>
<reference evidence="2" key="1">
    <citation type="journal article" date="2019" name="Int. J. Syst. Evol. Microbiol.">
        <title>The Global Catalogue of Microorganisms (GCM) 10K type strain sequencing project: providing services to taxonomists for standard genome sequencing and annotation.</title>
        <authorList>
            <consortium name="The Broad Institute Genomics Platform"/>
            <consortium name="The Broad Institute Genome Sequencing Center for Infectious Disease"/>
            <person name="Wu L."/>
            <person name="Ma J."/>
        </authorList>
    </citation>
    <scope>NUCLEOTIDE SEQUENCE [LARGE SCALE GENOMIC DNA]</scope>
    <source>
        <strain evidence="2">TISTR 932</strain>
    </source>
</reference>
<organism evidence="1 2">
    <name type="scientific">Enterococcus camelliae</name>
    <dbReference type="NCBI Taxonomy" id="453959"/>
    <lineage>
        <taxon>Bacteria</taxon>
        <taxon>Bacillati</taxon>
        <taxon>Bacillota</taxon>
        <taxon>Bacilli</taxon>
        <taxon>Lactobacillales</taxon>
        <taxon>Enterococcaceae</taxon>
        <taxon>Enterococcus</taxon>
    </lineage>
</organism>